<evidence type="ECO:0000313" key="13">
    <source>
        <dbReference type="Proteomes" id="UP000011910"/>
    </source>
</evidence>
<dbReference type="RefSeq" id="WP_009196045.1">
    <property type="nucleotide sequence ID" value="NZ_AODQ01000068.1"/>
</dbReference>
<evidence type="ECO:0000256" key="2">
    <source>
        <dbReference type="ARBA" id="ARBA00001089"/>
    </source>
</evidence>
<dbReference type="EC" id="3.4.19.13" evidence="11"/>
<dbReference type="PANTHER" id="PTHR43199">
    <property type="entry name" value="GLUTATHIONE HYDROLASE"/>
    <property type="match status" value="1"/>
</dbReference>
<dbReference type="EC" id="2.3.2.2" evidence="11"/>
<dbReference type="PROSITE" id="PS00462">
    <property type="entry name" value="G_GLU_TRANSPEPTIDASE"/>
    <property type="match status" value="1"/>
</dbReference>
<dbReference type="SUPFAM" id="SSF56235">
    <property type="entry name" value="N-terminal nucleophile aminohydrolases (Ntn hydrolases)"/>
    <property type="match status" value="1"/>
</dbReference>
<comment type="catalytic activity">
    <reaction evidence="8 11">
        <text>an N-terminal (5-L-glutamyl)-[peptide] + an alpha-amino acid = 5-L-glutamyl amino acid + an N-terminal L-alpha-aminoacyl-[peptide]</text>
        <dbReference type="Rhea" id="RHEA:23904"/>
        <dbReference type="Rhea" id="RHEA-COMP:9780"/>
        <dbReference type="Rhea" id="RHEA-COMP:9795"/>
        <dbReference type="ChEBI" id="CHEBI:77644"/>
        <dbReference type="ChEBI" id="CHEBI:78597"/>
        <dbReference type="ChEBI" id="CHEBI:78599"/>
        <dbReference type="ChEBI" id="CHEBI:78608"/>
        <dbReference type="EC" id="2.3.2.2"/>
    </reaction>
</comment>
<feature type="binding site" evidence="10">
    <location>
        <begin position="454"/>
        <end position="455"/>
    </location>
    <ligand>
        <name>L-glutamate</name>
        <dbReference type="ChEBI" id="CHEBI:29985"/>
    </ligand>
</feature>
<comment type="catalytic activity">
    <reaction evidence="1 11">
        <text>an S-substituted glutathione + H2O = an S-substituted L-cysteinylglycine + L-glutamate</text>
        <dbReference type="Rhea" id="RHEA:59468"/>
        <dbReference type="ChEBI" id="CHEBI:15377"/>
        <dbReference type="ChEBI" id="CHEBI:29985"/>
        <dbReference type="ChEBI" id="CHEBI:90779"/>
        <dbReference type="ChEBI" id="CHEBI:143103"/>
        <dbReference type="EC" id="3.4.19.13"/>
    </reaction>
</comment>
<dbReference type="eggNOG" id="COG0405">
    <property type="taxonomic scope" value="Bacteria"/>
</dbReference>
<dbReference type="NCBIfam" id="TIGR00066">
    <property type="entry name" value="g_glut_trans"/>
    <property type="match status" value="1"/>
</dbReference>
<dbReference type="GO" id="GO:0006750">
    <property type="term" value="P:glutathione biosynthetic process"/>
    <property type="evidence" value="ECO:0007669"/>
    <property type="project" value="UniProtKB-KW"/>
</dbReference>
<dbReference type="InterPro" id="IPR043138">
    <property type="entry name" value="GGT_lsub"/>
</dbReference>
<dbReference type="InterPro" id="IPR051792">
    <property type="entry name" value="GGT_bact"/>
</dbReference>
<dbReference type="Proteomes" id="UP000011910">
    <property type="component" value="Unassembled WGS sequence"/>
</dbReference>
<gene>
    <name evidence="12" type="primary">ggt_2</name>
    <name evidence="12" type="ORF">ADICEAN_02655</name>
</gene>
<reference evidence="12 13" key="1">
    <citation type="journal article" date="2013" name="Genome Announc.">
        <title>Draft Genome Sequence of Cesiribacter andamanensis Strain AMV16T, Isolated from a Soil Sample from a Mud Volcano in the Andaman Islands, India.</title>
        <authorList>
            <person name="Shivaji S."/>
            <person name="Ara S."/>
            <person name="Begum Z."/>
            <person name="Srinivas T.N."/>
            <person name="Singh A."/>
            <person name="Kumar Pinnaka A."/>
        </authorList>
    </citation>
    <scope>NUCLEOTIDE SEQUENCE [LARGE SCALE GENOMIC DNA]</scope>
    <source>
        <strain evidence="12 13">AMV16</strain>
    </source>
</reference>
<comment type="PTM">
    <text evidence="11">Cleaved by autocatalysis into a large and a small subunit.</text>
</comment>
<comment type="catalytic activity">
    <reaction evidence="2 11">
        <text>glutathione + H2O = L-cysteinylglycine + L-glutamate</text>
        <dbReference type="Rhea" id="RHEA:28807"/>
        <dbReference type="ChEBI" id="CHEBI:15377"/>
        <dbReference type="ChEBI" id="CHEBI:29985"/>
        <dbReference type="ChEBI" id="CHEBI:57925"/>
        <dbReference type="ChEBI" id="CHEBI:61694"/>
        <dbReference type="EC" id="3.4.19.13"/>
    </reaction>
</comment>
<organism evidence="12 13">
    <name type="scientific">Cesiribacter andamanensis AMV16</name>
    <dbReference type="NCBI Taxonomy" id="1279009"/>
    <lineage>
        <taxon>Bacteria</taxon>
        <taxon>Pseudomonadati</taxon>
        <taxon>Bacteroidota</taxon>
        <taxon>Cytophagia</taxon>
        <taxon>Cytophagales</taxon>
        <taxon>Cesiribacteraceae</taxon>
        <taxon>Cesiribacter</taxon>
    </lineage>
</organism>
<dbReference type="UniPathway" id="UPA00204"/>
<dbReference type="PANTHER" id="PTHR43199:SF1">
    <property type="entry name" value="GLUTATHIONE HYDROLASE PROENZYME"/>
    <property type="match status" value="1"/>
</dbReference>
<comment type="subunit">
    <text evidence="11">This enzyme consists of two polypeptide chains, which are synthesized in precursor form from a single polypeptide.</text>
</comment>
<dbReference type="PRINTS" id="PR01210">
    <property type="entry name" value="GGTRANSPTASE"/>
</dbReference>
<comment type="pathway">
    <text evidence="11">Sulfur metabolism; glutathione metabolism.</text>
</comment>
<feature type="active site" description="Nucleophile" evidence="9">
    <location>
        <position position="383"/>
    </location>
</feature>
<dbReference type="InterPro" id="IPR055262">
    <property type="entry name" value="GGT_CS"/>
</dbReference>
<keyword evidence="7 11" id="KW-0012">Acyltransferase</keyword>
<evidence type="ECO:0000256" key="3">
    <source>
        <dbReference type="ARBA" id="ARBA00009381"/>
    </source>
</evidence>
<dbReference type="Gene3D" id="3.60.20.40">
    <property type="match status" value="1"/>
</dbReference>
<evidence type="ECO:0000256" key="10">
    <source>
        <dbReference type="PIRSR" id="PIRSR600101-2"/>
    </source>
</evidence>
<dbReference type="InterPro" id="IPR000101">
    <property type="entry name" value="GGT_peptidase"/>
</dbReference>
<dbReference type="AlphaFoldDB" id="M7N4R2"/>
<dbReference type="Pfam" id="PF01019">
    <property type="entry name" value="G_glu_transpept"/>
    <property type="match status" value="1"/>
</dbReference>
<dbReference type="InterPro" id="IPR029055">
    <property type="entry name" value="Ntn_hydrolases_N"/>
</dbReference>
<evidence type="ECO:0000256" key="11">
    <source>
        <dbReference type="RuleBase" id="RU368036"/>
    </source>
</evidence>
<evidence type="ECO:0000256" key="4">
    <source>
        <dbReference type="ARBA" id="ARBA00022679"/>
    </source>
</evidence>
<comment type="similarity">
    <text evidence="3 11">Belongs to the gamma-glutamyltransferase family.</text>
</comment>
<dbReference type="GO" id="GO:0036374">
    <property type="term" value="F:glutathione hydrolase activity"/>
    <property type="evidence" value="ECO:0007669"/>
    <property type="project" value="UniProtKB-UniRule"/>
</dbReference>
<dbReference type="GO" id="GO:0006751">
    <property type="term" value="P:glutathione catabolic process"/>
    <property type="evidence" value="ECO:0007669"/>
    <property type="project" value="UniProtKB-UniRule"/>
</dbReference>
<protein>
    <recommendedName>
        <fullName evidence="11">Glutathione hydrolase proenzyme</fullName>
        <ecNumber evidence="11">2.3.2.2</ecNumber>
        <ecNumber evidence="11">3.4.19.13</ecNumber>
    </recommendedName>
    <component>
        <recommendedName>
            <fullName evidence="11">Glutathione hydrolase large chain</fullName>
        </recommendedName>
    </component>
    <component>
        <recommendedName>
            <fullName evidence="11">Glutathione hydrolase small chain</fullName>
        </recommendedName>
    </component>
</protein>
<sequence>MYKHYPLLALLFVLFTCTTKPQPKGVSTGCLEKTCLRQEAMVVTAHPEASRVGVEVLRRGGTALDAAIAVQFALAVVYPNAGNIGGGGFLVYRQQTGEAYTLDFREKAPLAASPTMYLDETGEVIPNRSIRGHLAAGVPGSVEGMWRAHERFGSLPWEELLAPAVQLAEKGFAITERQAREFNQNRADFLELNADPAQVALLKEGSWQKGDQLVQPLLAATLQRIQQQGRDGFYKGETARLLVADMQANGGLITEEDLDRYEAVWREPLTGRFGAYRIIGMGPPSSGGLALLQLLKMSEHFPLQQWGHQSVRSMHAMAEMERRVYLDRSRHLADPDFWEVPVARLLDSLYLLRKAQAISLEGATPSHALAPDAVPAALEQEETTHFSIVDARGNAVSLTTTLNGSYGAKTFVKGAGFLLNNEMDDFSIKPGHPNMYGIIGSQANAIAPGKRMLSSMTPTIIEKGGEVYMVVGTPGGSTIITSVYQAVLGVLVHDMSMTEAVWAGRFHHQWLPDEIQLESGQFSAELQDSLRSLGHTLRERPAYGRINAILRRTNGQLEGAADPRGDDIAAGY</sequence>
<feature type="binding site" evidence="10">
    <location>
        <position position="476"/>
    </location>
    <ligand>
        <name>L-glutamate</name>
        <dbReference type="ChEBI" id="CHEBI:29985"/>
    </ligand>
</feature>
<name>M7N4R2_9BACT</name>
<keyword evidence="4 11" id="KW-0808">Transferase</keyword>
<feature type="binding site" evidence="10">
    <location>
        <position position="105"/>
    </location>
    <ligand>
        <name>L-glutamate</name>
        <dbReference type="ChEBI" id="CHEBI:29985"/>
    </ligand>
</feature>
<evidence type="ECO:0000256" key="6">
    <source>
        <dbReference type="ARBA" id="ARBA00023145"/>
    </source>
</evidence>
<dbReference type="Gene3D" id="1.10.246.130">
    <property type="match status" value="1"/>
</dbReference>
<keyword evidence="13" id="KW-1185">Reference proteome</keyword>
<keyword evidence="6 11" id="KW-0865">Zymogen</keyword>
<keyword evidence="5 11" id="KW-0378">Hydrolase</keyword>
<dbReference type="EMBL" id="AODQ01000068">
    <property type="protein sequence ID" value="EMR02216.1"/>
    <property type="molecule type" value="Genomic_DNA"/>
</dbReference>
<evidence type="ECO:0000256" key="1">
    <source>
        <dbReference type="ARBA" id="ARBA00001049"/>
    </source>
</evidence>
<comment type="caution">
    <text evidence="12">The sequence shown here is derived from an EMBL/GenBank/DDBJ whole genome shotgun (WGS) entry which is preliminary data.</text>
</comment>
<feature type="binding site" evidence="10">
    <location>
        <begin position="401"/>
        <end position="403"/>
    </location>
    <ligand>
        <name>L-glutamate</name>
        <dbReference type="ChEBI" id="CHEBI:29985"/>
    </ligand>
</feature>
<evidence type="ECO:0000256" key="8">
    <source>
        <dbReference type="ARBA" id="ARBA00047417"/>
    </source>
</evidence>
<proteinExistence type="inferred from homology"/>
<accession>M7N4R2</accession>
<dbReference type="STRING" id="1279009.ADICEAN_02655"/>
<evidence type="ECO:0000256" key="7">
    <source>
        <dbReference type="ARBA" id="ARBA00023315"/>
    </source>
</evidence>
<evidence type="ECO:0000313" key="12">
    <source>
        <dbReference type="EMBL" id="EMR02216.1"/>
    </source>
</evidence>
<dbReference type="InterPro" id="IPR043137">
    <property type="entry name" value="GGT_ssub_C"/>
</dbReference>
<feature type="binding site" evidence="10">
    <location>
        <position position="425"/>
    </location>
    <ligand>
        <name>L-glutamate</name>
        <dbReference type="ChEBI" id="CHEBI:29985"/>
    </ligand>
</feature>
<evidence type="ECO:0000256" key="5">
    <source>
        <dbReference type="ARBA" id="ARBA00022801"/>
    </source>
</evidence>
<keyword evidence="11" id="KW-0317">Glutathione biosynthesis</keyword>
<dbReference type="GO" id="GO:0103068">
    <property type="term" value="F:leukotriene C4 gamma-glutamyl transferase activity"/>
    <property type="evidence" value="ECO:0007669"/>
    <property type="project" value="UniProtKB-EC"/>
</dbReference>
<evidence type="ECO:0000256" key="9">
    <source>
        <dbReference type="PIRSR" id="PIRSR600101-1"/>
    </source>
</evidence>
<dbReference type="PATRIC" id="fig|1279009.4.peg.2692"/>